<dbReference type="PANTHER" id="PTHR32294">
    <property type="entry name" value="DNA POLYMERASE III SUBUNIT ALPHA"/>
    <property type="match status" value="1"/>
</dbReference>
<evidence type="ECO:0000256" key="2">
    <source>
        <dbReference type="ARBA" id="ARBA00017273"/>
    </source>
</evidence>
<dbReference type="Proteomes" id="UP000428260">
    <property type="component" value="Chromosome"/>
</dbReference>
<dbReference type="RefSeq" id="WP_158869283.1">
    <property type="nucleotide sequence ID" value="NZ_CP046401.1"/>
</dbReference>
<gene>
    <name evidence="4" type="ORF">GM418_21475</name>
</gene>
<dbReference type="GO" id="GO:0003676">
    <property type="term" value="F:nucleic acid binding"/>
    <property type="evidence" value="ECO:0007669"/>
    <property type="project" value="InterPro"/>
</dbReference>
<dbReference type="KEGG" id="mcos:GM418_21475"/>
<sequence length="186" mass="20627">MFVGTPSQSEEEGLTELPVMTAGEHMIQDYASTSLSLKAHPVSFFRTRLEQLQVTPASELSKMKNGQFVKVCGLITVRQRPSTASGVLFITIEDETGFANLVVWFTIFEKYRKVILQSRLLMVAGKLQIEGEVIHVVVNACFNMNELMVPDTGGRNIGSVRKPMDIGKKNGGETVQGELFPSRDFK</sequence>
<evidence type="ECO:0000313" key="4">
    <source>
        <dbReference type="EMBL" id="QGY46143.1"/>
    </source>
</evidence>
<keyword evidence="5" id="KW-1185">Reference proteome</keyword>
<dbReference type="AlphaFoldDB" id="A0A6I6K3H5"/>
<protein>
    <recommendedName>
        <fullName evidence="2">Error-prone DNA polymerase</fullName>
    </recommendedName>
</protein>
<evidence type="ECO:0000256" key="1">
    <source>
        <dbReference type="ARBA" id="ARBA00007391"/>
    </source>
</evidence>
<comment type="similarity">
    <text evidence="1">Belongs to the DNA polymerase type-C family. DnaE2 subfamily.</text>
</comment>
<feature type="domain" description="OB" evidence="3">
    <location>
        <begin position="69"/>
        <end position="139"/>
    </location>
</feature>
<proteinExistence type="inferred from homology"/>
<organism evidence="4 5">
    <name type="scientific">Maribellus comscasis</name>
    <dbReference type="NCBI Taxonomy" id="2681766"/>
    <lineage>
        <taxon>Bacteria</taxon>
        <taxon>Pseudomonadati</taxon>
        <taxon>Bacteroidota</taxon>
        <taxon>Bacteroidia</taxon>
        <taxon>Marinilabiliales</taxon>
        <taxon>Prolixibacteraceae</taxon>
        <taxon>Maribellus</taxon>
    </lineage>
</organism>
<dbReference type="InterPro" id="IPR004805">
    <property type="entry name" value="DnaE2/DnaE/PolC"/>
</dbReference>
<dbReference type="GO" id="GO:0006260">
    <property type="term" value="P:DNA replication"/>
    <property type="evidence" value="ECO:0007669"/>
    <property type="project" value="InterPro"/>
</dbReference>
<evidence type="ECO:0000259" key="3">
    <source>
        <dbReference type="Pfam" id="PF01336"/>
    </source>
</evidence>
<dbReference type="EMBL" id="CP046401">
    <property type="protein sequence ID" value="QGY46143.1"/>
    <property type="molecule type" value="Genomic_DNA"/>
</dbReference>
<dbReference type="Pfam" id="PF01336">
    <property type="entry name" value="tRNA_anti-codon"/>
    <property type="match status" value="1"/>
</dbReference>
<evidence type="ECO:0000313" key="5">
    <source>
        <dbReference type="Proteomes" id="UP000428260"/>
    </source>
</evidence>
<dbReference type="InterPro" id="IPR004365">
    <property type="entry name" value="NA-bd_OB_tRNA"/>
</dbReference>
<accession>A0A6I6K3H5</accession>
<dbReference type="PANTHER" id="PTHR32294:SF4">
    <property type="entry name" value="ERROR-PRONE DNA POLYMERASE"/>
    <property type="match status" value="1"/>
</dbReference>
<name>A0A6I6K3H5_9BACT</name>
<reference evidence="4 5" key="1">
    <citation type="submission" date="2019-11" db="EMBL/GenBank/DDBJ databases">
        <authorList>
            <person name="Zheng R.K."/>
            <person name="Sun C.M."/>
        </authorList>
    </citation>
    <scope>NUCLEOTIDE SEQUENCE [LARGE SCALE GENOMIC DNA]</scope>
    <source>
        <strain evidence="4 5">WC007</strain>
    </source>
</reference>
<dbReference type="CDD" id="cd04485">
    <property type="entry name" value="DnaE_OBF"/>
    <property type="match status" value="1"/>
</dbReference>
<dbReference type="GO" id="GO:0008408">
    <property type="term" value="F:3'-5' exonuclease activity"/>
    <property type="evidence" value="ECO:0007669"/>
    <property type="project" value="InterPro"/>
</dbReference>